<dbReference type="EnsemblMetazoa" id="tetur09g06840.1">
    <property type="protein sequence ID" value="tetur09g06840.1"/>
    <property type="gene ID" value="tetur09g06840"/>
</dbReference>
<keyword evidence="4" id="KW-1185">Reference proteome</keyword>
<proteinExistence type="predicted"/>
<name>A0A158P4T5_TETUR</name>
<dbReference type="EMBL" id="CAEY01002025">
    <property type="status" value="NOT_ANNOTATED_CDS"/>
    <property type="molecule type" value="Genomic_DNA"/>
</dbReference>
<keyword evidence="2" id="KW-0812">Transmembrane</keyword>
<evidence type="ECO:0008006" key="5">
    <source>
        <dbReference type="Google" id="ProtNLM"/>
    </source>
</evidence>
<keyword evidence="2" id="KW-1133">Transmembrane helix</keyword>
<organism evidence="3 4">
    <name type="scientific">Tetranychus urticae</name>
    <name type="common">Two-spotted spider mite</name>
    <dbReference type="NCBI Taxonomy" id="32264"/>
    <lineage>
        <taxon>Eukaryota</taxon>
        <taxon>Metazoa</taxon>
        <taxon>Ecdysozoa</taxon>
        <taxon>Arthropoda</taxon>
        <taxon>Chelicerata</taxon>
        <taxon>Arachnida</taxon>
        <taxon>Acari</taxon>
        <taxon>Acariformes</taxon>
        <taxon>Trombidiformes</taxon>
        <taxon>Prostigmata</taxon>
        <taxon>Eleutherengona</taxon>
        <taxon>Raphignathae</taxon>
        <taxon>Tetranychoidea</taxon>
        <taxon>Tetranychidae</taxon>
        <taxon>Tetranychus</taxon>
    </lineage>
</organism>
<dbReference type="Proteomes" id="UP000015104">
    <property type="component" value="Unassembled WGS sequence"/>
</dbReference>
<protein>
    <recommendedName>
        <fullName evidence="5">Sema domain-containing protein</fullName>
    </recommendedName>
</protein>
<evidence type="ECO:0000256" key="2">
    <source>
        <dbReference type="SAM" id="Phobius"/>
    </source>
</evidence>
<dbReference type="AlphaFoldDB" id="A0A158P4T5"/>
<keyword evidence="2" id="KW-0472">Membrane</keyword>
<evidence type="ECO:0000256" key="1">
    <source>
        <dbReference type="SAM" id="MobiDB-lite"/>
    </source>
</evidence>
<accession>A0A158P4T5</accession>
<feature type="region of interest" description="Disordered" evidence="1">
    <location>
        <begin position="654"/>
        <end position="685"/>
    </location>
</feature>
<reference evidence="3" key="2">
    <citation type="submission" date="2016-04" db="UniProtKB">
        <authorList>
            <consortium name="EnsemblMetazoa"/>
        </authorList>
    </citation>
    <scope>IDENTIFICATION</scope>
</reference>
<feature type="compositionally biased region" description="Basic residues" evidence="1">
    <location>
        <begin position="662"/>
        <end position="681"/>
    </location>
</feature>
<feature type="transmembrane region" description="Helical" evidence="2">
    <location>
        <begin position="582"/>
        <end position="602"/>
    </location>
</feature>
<evidence type="ECO:0000313" key="4">
    <source>
        <dbReference type="Proteomes" id="UP000015104"/>
    </source>
</evidence>
<sequence>MFIQHIIKILELFLCINYLHSFKRAPRHNVLSYYKTMNNVYLADPYNHNTTYRIYVAGVTITIDIPASVAKTSDIVNWKVINFDKAELMFVHNNIPQILINQKTIKNMKYSDTNPLTGSIIALGDNEALHVPTIINPQFDSQNSVWNYLELLRFDAKNMLVETIEKLPWLFADDWKYVSEWKMTDYFHHEDKLYLLIVRALKDEFILGGIKREISIIRLCLNKGSRLISTATEIHYTRPLFINLRIGEVLFDLDAKTLPNEIMLLVQIISPKNDFFYYRRHYIKSFSQLFDTSGMECSKNDATMTSNRLRWHLRSRRKCDRFSYSPCGINNKYYITAYDIINIVIDDYTGFENNKSSNILYPINISLLYYLHTFDQSKSLVCYKYMGLTCELIFDPQTFKPENDWGERFFLNQRPLLSFIVAKGSEEISRSPLVYKCHNIKNCKDCIMFGLFFDCIWSNSACIYDNQTKNKNIVALNKCFRIVDFSPSIFNSSSSNILKVTLDDLPAINKAEEIIIKAGPNNYCPIIKIDKKVISCIMDISESGKFQIEAHVVNDAFADVSVVSAVSINMAHIIASDNKTTIVIIILTVVINACLLLVYIAYKKGQFKRMTQFVESKRSTELVDKRKAPKRFVKSLTLSSQVIRPAKTIKATEPIRANRPAKAMKPKKSSKPNRPPRKLKKSWSSLPSLSKHLYLSKESHPL</sequence>
<reference evidence="4" key="1">
    <citation type="submission" date="2011-08" db="EMBL/GenBank/DDBJ databases">
        <authorList>
            <person name="Rombauts S."/>
        </authorList>
    </citation>
    <scope>NUCLEOTIDE SEQUENCE</scope>
    <source>
        <strain evidence="4">London</strain>
    </source>
</reference>
<evidence type="ECO:0000313" key="3">
    <source>
        <dbReference type="EnsemblMetazoa" id="tetur09g06840.1"/>
    </source>
</evidence>